<keyword evidence="4 9" id="KW-0256">Endoplasmic reticulum</keyword>
<dbReference type="PANTHER" id="PTHR14083:SF0">
    <property type="entry name" value="YIP1D-INTERACTING FACTOR 1, ISOFORM C"/>
    <property type="match status" value="1"/>
</dbReference>
<name>A0AAV7Y5Y5_9EUKA</name>
<evidence type="ECO:0000256" key="2">
    <source>
        <dbReference type="ARBA" id="ARBA00022448"/>
    </source>
</evidence>
<keyword evidence="2 9" id="KW-0813">Transport</keyword>
<sequence>MSTSIMGLYGNGDGNVNMNENGINNNLNPNENEFQNRSQTNQNPNFMNQNNNQQDFNPISQFTSQFTSNPLTNIGLKYGENVWETGKHIMDSHFDRSGNALRFYFDLDSAYVIGKLKRIFYPWGSKLPLQKNIGLSSSFSAFFFMVCTTEGIGVYQGDPLSPLMFGYISHFLIEEIKYLVHHVQMFADDLILIMEGPISEIDKN</sequence>
<keyword evidence="7 9" id="KW-0333">Golgi apparatus</keyword>
<keyword evidence="5 9" id="KW-0653">Protein transport</keyword>
<comment type="function">
    <text evidence="9">Has a role in transport between endoplasmic reticulum and Golgi.</text>
</comment>
<comment type="similarity">
    <text evidence="1 9">Belongs to the YIF1 family.</text>
</comment>
<organism evidence="11 12">
    <name type="scientific">Anaeramoeba flamelloides</name>
    <dbReference type="NCBI Taxonomy" id="1746091"/>
    <lineage>
        <taxon>Eukaryota</taxon>
        <taxon>Metamonada</taxon>
        <taxon>Anaeramoebidae</taxon>
        <taxon>Anaeramoeba</taxon>
    </lineage>
</organism>
<dbReference type="Proteomes" id="UP001146793">
    <property type="component" value="Unassembled WGS sequence"/>
</dbReference>
<comment type="subcellular location">
    <subcellularLocation>
        <location evidence="9">Endoplasmic reticulum membrane</location>
        <topology evidence="9">Multi-pass membrane protein</topology>
    </subcellularLocation>
    <subcellularLocation>
        <location evidence="9">Golgi apparatus membrane</location>
        <topology evidence="9">Multi-pass membrane protein</topology>
    </subcellularLocation>
</comment>
<evidence type="ECO:0000256" key="8">
    <source>
        <dbReference type="ARBA" id="ARBA00023136"/>
    </source>
</evidence>
<keyword evidence="6" id="KW-1133">Transmembrane helix</keyword>
<gene>
    <name evidence="11" type="ORF">M0812_29583</name>
</gene>
<evidence type="ECO:0000256" key="3">
    <source>
        <dbReference type="ARBA" id="ARBA00022692"/>
    </source>
</evidence>
<evidence type="ECO:0000256" key="6">
    <source>
        <dbReference type="ARBA" id="ARBA00022989"/>
    </source>
</evidence>
<evidence type="ECO:0000256" key="1">
    <source>
        <dbReference type="ARBA" id="ARBA00009727"/>
    </source>
</evidence>
<evidence type="ECO:0000256" key="7">
    <source>
        <dbReference type="ARBA" id="ARBA00023034"/>
    </source>
</evidence>
<dbReference type="AlphaFoldDB" id="A0AAV7Y5Y5"/>
<reference evidence="11" key="1">
    <citation type="submission" date="2022-08" db="EMBL/GenBank/DDBJ databases">
        <title>Novel sulphate-reducing endosymbionts in the free-living metamonad Anaeramoeba.</title>
        <authorList>
            <person name="Jerlstrom-Hultqvist J."/>
            <person name="Cepicka I."/>
            <person name="Gallot-Lavallee L."/>
            <person name="Salas-Leiva D."/>
            <person name="Curtis B.A."/>
            <person name="Zahonova K."/>
            <person name="Pipaliya S."/>
            <person name="Dacks J."/>
            <person name="Roger A.J."/>
        </authorList>
    </citation>
    <scope>NUCLEOTIDE SEQUENCE</scope>
    <source>
        <strain evidence="11">Busselton2</strain>
    </source>
</reference>
<dbReference type="GO" id="GO:0030134">
    <property type="term" value="C:COPII-coated ER to Golgi transport vesicle"/>
    <property type="evidence" value="ECO:0007669"/>
    <property type="project" value="TreeGrafter"/>
</dbReference>
<dbReference type="GO" id="GO:0006888">
    <property type="term" value="P:endoplasmic reticulum to Golgi vesicle-mediated transport"/>
    <property type="evidence" value="ECO:0007669"/>
    <property type="project" value="UniProtKB-UniRule"/>
</dbReference>
<evidence type="ECO:0000256" key="4">
    <source>
        <dbReference type="ARBA" id="ARBA00022824"/>
    </source>
</evidence>
<accession>A0AAV7Y5Y5</accession>
<dbReference type="GO" id="GO:0005793">
    <property type="term" value="C:endoplasmic reticulum-Golgi intermediate compartment"/>
    <property type="evidence" value="ECO:0007669"/>
    <property type="project" value="UniProtKB-UniRule"/>
</dbReference>
<protein>
    <recommendedName>
        <fullName evidence="9">Protein YIF1</fullName>
    </recommendedName>
</protein>
<dbReference type="Pfam" id="PF03878">
    <property type="entry name" value="YIF1"/>
    <property type="match status" value="1"/>
</dbReference>
<feature type="region of interest" description="Disordered" evidence="10">
    <location>
        <begin position="22"/>
        <end position="54"/>
    </location>
</feature>
<evidence type="ECO:0000256" key="10">
    <source>
        <dbReference type="SAM" id="MobiDB-lite"/>
    </source>
</evidence>
<dbReference type="GO" id="GO:0005789">
    <property type="term" value="C:endoplasmic reticulum membrane"/>
    <property type="evidence" value="ECO:0007669"/>
    <property type="project" value="UniProtKB-SubCell"/>
</dbReference>
<proteinExistence type="inferred from homology"/>
<evidence type="ECO:0000256" key="5">
    <source>
        <dbReference type="ARBA" id="ARBA00022927"/>
    </source>
</evidence>
<keyword evidence="3" id="KW-0812">Transmembrane</keyword>
<dbReference type="GO" id="GO:0015031">
    <property type="term" value="P:protein transport"/>
    <property type="evidence" value="ECO:0007669"/>
    <property type="project" value="UniProtKB-KW"/>
</dbReference>
<evidence type="ECO:0000256" key="9">
    <source>
        <dbReference type="RuleBase" id="RU368073"/>
    </source>
</evidence>
<dbReference type="PANTHER" id="PTHR14083">
    <property type="entry name" value="YIP1 INTERACTING FACTOR HOMOLOG YIF1 PROTEIN"/>
    <property type="match status" value="1"/>
</dbReference>
<dbReference type="InterPro" id="IPR005578">
    <property type="entry name" value="Yif1_fam"/>
</dbReference>
<keyword evidence="8" id="KW-0472">Membrane</keyword>
<dbReference type="EMBL" id="JANTQA010000075">
    <property type="protein sequence ID" value="KAJ3423952.1"/>
    <property type="molecule type" value="Genomic_DNA"/>
</dbReference>
<evidence type="ECO:0000313" key="11">
    <source>
        <dbReference type="EMBL" id="KAJ3423952.1"/>
    </source>
</evidence>
<evidence type="ECO:0000313" key="12">
    <source>
        <dbReference type="Proteomes" id="UP001146793"/>
    </source>
</evidence>
<comment type="caution">
    <text evidence="11">The sequence shown here is derived from an EMBL/GenBank/DDBJ whole genome shotgun (WGS) entry which is preliminary data.</text>
</comment>
<dbReference type="GO" id="GO:0000139">
    <property type="term" value="C:Golgi membrane"/>
    <property type="evidence" value="ECO:0007669"/>
    <property type="project" value="UniProtKB-SubCell"/>
</dbReference>